<feature type="binding site" evidence="7">
    <location>
        <position position="140"/>
    </location>
    <ligand>
        <name>a 1,2-diacyl-sn-glycero-3-phospho-(1'-sn-glycerol)</name>
        <dbReference type="ChEBI" id="CHEBI:64716"/>
    </ligand>
</feature>
<keyword evidence="6 7" id="KW-0472">Membrane</keyword>
<name>A0ABU5RTL2_9CYAN</name>
<dbReference type="PANTHER" id="PTHR30589">
    <property type="entry name" value="PROLIPOPROTEIN DIACYLGLYCERYL TRANSFERASE"/>
    <property type="match status" value="1"/>
</dbReference>
<keyword evidence="5 7" id="KW-1133">Transmembrane helix</keyword>
<evidence type="ECO:0000256" key="3">
    <source>
        <dbReference type="ARBA" id="ARBA00022679"/>
    </source>
</evidence>
<keyword evidence="2 7" id="KW-1003">Cell membrane</keyword>
<feature type="transmembrane region" description="Helical" evidence="7">
    <location>
        <begin position="249"/>
        <end position="272"/>
    </location>
</feature>
<dbReference type="InterPro" id="IPR001640">
    <property type="entry name" value="Lgt"/>
</dbReference>
<keyword evidence="9" id="KW-1185">Reference proteome</keyword>
<keyword evidence="4 7" id="KW-0812">Transmembrane</keyword>
<evidence type="ECO:0000313" key="8">
    <source>
        <dbReference type="EMBL" id="MEA5391077.1"/>
    </source>
</evidence>
<dbReference type="RefSeq" id="WP_323305192.1">
    <property type="nucleotide sequence ID" value="NZ_JAYGHX010000003.1"/>
</dbReference>
<reference evidence="8 9" key="1">
    <citation type="submission" date="2023-12" db="EMBL/GenBank/DDBJ databases">
        <title>Baltic Sea Cyanobacteria.</title>
        <authorList>
            <person name="Delbaje E."/>
            <person name="Fewer D.P."/>
            <person name="Shishido T.K."/>
        </authorList>
    </citation>
    <scope>NUCLEOTIDE SEQUENCE [LARGE SCALE GENOMIC DNA]</scope>
    <source>
        <strain evidence="8 9">UHCC 0139</strain>
    </source>
</reference>
<dbReference type="GO" id="GO:0008961">
    <property type="term" value="F:phosphatidylglycerol-prolipoprotein diacylglyceryl transferase activity"/>
    <property type="evidence" value="ECO:0007669"/>
    <property type="project" value="UniProtKB-EC"/>
</dbReference>
<comment type="similarity">
    <text evidence="1 7">Belongs to the Lgt family.</text>
</comment>
<feature type="transmembrane region" description="Helical" evidence="7">
    <location>
        <begin position="120"/>
        <end position="138"/>
    </location>
</feature>
<evidence type="ECO:0000256" key="7">
    <source>
        <dbReference type="HAMAP-Rule" id="MF_01147"/>
    </source>
</evidence>
<evidence type="ECO:0000256" key="4">
    <source>
        <dbReference type="ARBA" id="ARBA00022692"/>
    </source>
</evidence>
<comment type="pathway">
    <text evidence="7">Protein modification; lipoprotein biosynthesis (diacylglyceryl transfer).</text>
</comment>
<keyword evidence="3 7" id="KW-0808">Transferase</keyword>
<organism evidence="8 9">
    <name type="scientific">Cyanobium gracile UHCC 0139</name>
    <dbReference type="NCBI Taxonomy" id="3110308"/>
    <lineage>
        <taxon>Bacteria</taxon>
        <taxon>Bacillati</taxon>
        <taxon>Cyanobacteriota</taxon>
        <taxon>Cyanophyceae</taxon>
        <taxon>Synechococcales</taxon>
        <taxon>Prochlorococcaceae</taxon>
        <taxon>Cyanobium</taxon>
    </lineage>
</organism>
<dbReference type="EMBL" id="JAYGHX010000003">
    <property type="protein sequence ID" value="MEA5391077.1"/>
    <property type="molecule type" value="Genomic_DNA"/>
</dbReference>
<dbReference type="PROSITE" id="PS01311">
    <property type="entry name" value="LGT"/>
    <property type="match status" value="1"/>
</dbReference>
<dbReference type="Proteomes" id="UP001304461">
    <property type="component" value="Unassembled WGS sequence"/>
</dbReference>
<evidence type="ECO:0000256" key="6">
    <source>
        <dbReference type="ARBA" id="ARBA00023136"/>
    </source>
</evidence>
<dbReference type="PANTHER" id="PTHR30589:SF0">
    <property type="entry name" value="PHOSPHATIDYLGLYCEROL--PROLIPOPROTEIN DIACYLGLYCERYL TRANSFERASE"/>
    <property type="match status" value="1"/>
</dbReference>
<dbReference type="NCBIfam" id="TIGR00544">
    <property type="entry name" value="lgt"/>
    <property type="match status" value="1"/>
</dbReference>
<accession>A0ABU5RTL2</accession>
<gene>
    <name evidence="7 8" type="primary">lgt</name>
    <name evidence="8" type="ORF">VB738_07355</name>
</gene>
<feature type="transmembrane region" description="Helical" evidence="7">
    <location>
        <begin position="23"/>
        <end position="42"/>
    </location>
</feature>
<comment type="caution">
    <text evidence="8">The sequence shown here is derived from an EMBL/GenBank/DDBJ whole genome shotgun (WGS) entry which is preliminary data.</text>
</comment>
<protein>
    <recommendedName>
        <fullName evidence="7">Phosphatidylglycerol--prolipoprotein diacylglyceryl transferase</fullName>
        <ecNumber evidence="7">2.5.1.145</ecNumber>
    </recommendedName>
</protein>
<evidence type="ECO:0000313" key="9">
    <source>
        <dbReference type="Proteomes" id="UP001304461"/>
    </source>
</evidence>
<dbReference type="EC" id="2.5.1.145" evidence="7"/>
<evidence type="ECO:0000256" key="5">
    <source>
        <dbReference type="ARBA" id="ARBA00022989"/>
    </source>
</evidence>
<evidence type="ECO:0000256" key="2">
    <source>
        <dbReference type="ARBA" id="ARBA00022475"/>
    </source>
</evidence>
<comment type="subcellular location">
    <subcellularLocation>
        <location evidence="7">Cell membrane</location>
        <topology evidence="7">Multi-pass membrane protein</topology>
    </subcellularLocation>
</comment>
<feature type="transmembrane region" description="Helical" evidence="7">
    <location>
        <begin position="211"/>
        <end position="229"/>
    </location>
</feature>
<dbReference type="Pfam" id="PF01790">
    <property type="entry name" value="LGT"/>
    <property type="match status" value="1"/>
</dbReference>
<comment type="function">
    <text evidence="7">Catalyzes the transfer of the diacylglyceryl group from phosphatidylglycerol to the sulfhydryl group of the N-terminal cysteine of a prolipoprotein, the first step in the formation of mature lipoproteins.</text>
</comment>
<evidence type="ECO:0000256" key="1">
    <source>
        <dbReference type="ARBA" id="ARBA00007150"/>
    </source>
</evidence>
<feature type="transmembrane region" description="Helical" evidence="7">
    <location>
        <begin position="91"/>
        <end position="113"/>
    </location>
</feature>
<sequence>MSLPLGLFTSPGPLIFQLGPVSVRWYGLLIALAVLLGLLLATRLGRLRGIDPALIADLLPLMVLGAVVGARLYYVALEWRQYRHDWLDVFAIWRGGIAIHGALIGGALVTVLFCRWRRQAFWPLLDVLVPAVALGQAIGRWGNFFNSEAFGLPTNLPWALTIPMANRPPEFLEQASFHPTFLYESLWNFGVCGLLLVLFRLGSTGRLRLPPGALSCVYLMAYSSGRVWIEGLRLDPLCLFSQPPFCSGGLRMAQLMSLLLILLGGVGLLWLYRFRRPLPDPSGLTA</sequence>
<comment type="catalytic activity">
    <reaction evidence="7">
        <text>L-cysteinyl-[prolipoprotein] + a 1,2-diacyl-sn-glycero-3-phospho-(1'-sn-glycerol) = an S-1,2-diacyl-sn-glyceryl-L-cysteinyl-[prolipoprotein] + sn-glycerol 1-phosphate + H(+)</text>
        <dbReference type="Rhea" id="RHEA:56712"/>
        <dbReference type="Rhea" id="RHEA-COMP:14679"/>
        <dbReference type="Rhea" id="RHEA-COMP:14680"/>
        <dbReference type="ChEBI" id="CHEBI:15378"/>
        <dbReference type="ChEBI" id="CHEBI:29950"/>
        <dbReference type="ChEBI" id="CHEBI:57685"/>
        <dbReference type="ChEBI" id="CHEBI:64716"/>
        <dbReference type="ChEBI" id="CHEBI:140658"/>
        <dbReference type="EC" id="2.5.1.145"/>
    </reaction>
</comment>
<dbReference type="HAMAP" id="MF_01147">
    <property type="entry name" value="Lgt"/>
    <property type="match status" value="1"/>
</dbReference>
<feature type="transmembrane region" description="Helical" evidence="7">
    <location>
        <begin position="181"/>
        <end position="199"/>
    </location>
</feature>
<proteinExistence type="inferred from homology"/>
<feature type="transmembrane region" description="Helical" evidence="7">
    <location>
        <begin position="54"/>
        <end position="76"/>
    </location>
</feature>